<comment type="caution">
    <text evidence="1">The sequence shown here is derived from an EMBL/GenBank/DDBJ whole genome shotgun (WGS) entry which is preliminary data.</text>
</comment>
<evidence type="ECO:0000313" key="2">
    <source>
        <dbReference type="Proteomes" id="UP000634004"/>
    </source>
</evidence>
<dbReference type="RefSeq" id="WP_267904648.1">
    <property type="nucleotide sequence ID" value="NZ_BMZH01000002.1"/>
</dbReference>
<dbReference type="Proteomes" id="UP000634004">
    <property type="component" value="Unassembled WGS sequence"/>
</dbReference>
<dbReference type="AlphaFoldDB" id="A0A8J3CM62"/>
<protein>
    <submittedName>
        <fullName evidence="1">Uncharacterized protein</fullName>
    </submittedName>
</protein>
<gene>
    <name evidence="1" type="ORF">GCM10009069_05120</name>
</gene>
<keyword evidence="2" id="KW-1185">Reference proteome</keyword>
<reference evidence="1" key="2">
    <citation type="submission" date="2020-09" db="EMBL/GenBank/DDBJ databases">
        <authorList>
            <person name="Sun Q."/>
            <person name="Kim S."/>
        </authorList>
    </citation>
    <scope>NUCLEOTIDE SEQUENCE</scope>
    <source>
        <strain evidence="1">KCTC 32513</strain>
    </source>
</reference>
<dbReference type="EMBL" id="BMZH01000002">
    <property type="protein sequence ID" value="GHA84980.1"/>
    <property type="molecule type" value="Genomic_DNA"/>
</dbReference>
<reference evidence="1" key="1">
    <citation type="journal article" date="2014" name="Int. J. Syst. Evol. Microbiol.">
        <title>Complete genome sequence of Corynebacterium casei LMG S-19264T (=DSM 44701T), isolated from a smear-ripened cheese.</title>
        <authorList>
            <consortium name="US DOE Joint Genome Institute (JGI-PGF)"/>
            <person name="Walter F."/>
            <person name="Albersmeier A."/>
            <person name="Kalinowski J."/>
            <person name="Ruckert C."/>
        </authorList>
    </citation>
    <scope>NUCLEOTIDE SEQUENCE</scope>
    <source>
        <strain evidence="1">KCTC 32513</strain>
    </source>
</reference>
<evidence type="ECO:0000313" key="1">
    <source>
        <dbReference type="EMBL" id="GHA84980.1"/>
    </source>
</evidence>
<organism evidence="1 2">
    <name type="scientific">Algimonas arctica</name>
    <dbReference type="NCBI Taxonomy" id="1479486"/>
    <lineage>
        <taxon>Bacteria</taxon>
        <taxon>Pseudomonadati</taxon>
        <taxon>Pseudomonadota</taxon>
        <taxon>Alphaproteobacteria</taxon>
        <taxon>Maricaulales</taxon>
        <taxon>Robiginitomaculaceae</taxon>
        <taxon>Algimonas</taxon>
    </lineage>
</organism>
<sequence>MTGQAKVLTLKSFDRAIILLDVIGKSLKVEAPISQITKRAVTE</sequence>
<proteinExistence type="predicted"/>
<name>A0A8J3CM62_9PROT</name>
<accession>A0A8J3CM62</accession>